<evidence type="ECO:0000256" key="1">
    <source>
        <dbReference type="SAM" id="MobiDB-lite"/>
    </source>
</evidence>
<protein>
    <submittedName>
        <fullName evidence="2">Uncharacterized protein</fullName>
    </submittedName>
</protein>
<feature type="compositionally biased region" description="Polar residues" evidence="1">
    <location>
        <begin position="20"/>
        <end position="30"/>
    </location>
</feature>
<dbReference type="EMBL" id="BONZ01000066">
    <property type="protein sequence ID" value="GIH18349.1"/>
    <property type="molecule type" value="Genomic_DNA"/>
</dbReference>
<evidence type="ECO:0000313" key="3">
    <source>
        <dbReference type="Proteomes" id="UP000642748"/>
    </source>
</evidence>
<comment type="caution">
    <text evidence="2">The sequence shown here is derived from an EMBL/GenBank/DDBJ whole genome shotgun (WGS) entry which is preliminary data.</text>
</comment>
<evidence type="ECO:0000313" key="2">
    <source>
        <dbReference type="EMBL" id="GIH18349.1"/>
    </source>
</evidence>
<accession>A0A8J3QWD8</accession>
<dbReference type="AlphaFoldDB" id="A0A8J3QWD8"/>
<name>A0A8J3QWD8_9ACTN</name>
<organism evidence="2 3">
    <name type="scientific">Rugosimonospora africana</name>
    <dbReference type="NCBI Taxonomy" id="556532"/>
    <lineage>
        <taxon>Bacteria</taxon>
        <taxon>Bacillati</taxon>
        <taxon>Actinomycetota</taxon>
        <taxon>Actinomycetes</taxon>
        <taxon>Micromonosporales</taxon>
        <taxon>Micromonosporaceae</taxon>
        <taxon>Rugosimonospora</taxon>
    </lineage>
</organism>
<feature type="compositionally biased region" description="Polar residues" evidence="1">
    <location>
        <begin position="1"/>
        <end position="10"/>
    </location>
</feature>
<keyword evidence="3" id="KW-1185">Reference proteome</keyword>
<dbReference type="Proteomes" id="UP000642748">
    <property type="component" value="Unassembled WGS sequence"/>
</dbReference>
<feature type="region of interest" description="Disordered" evidence="1">
    <location>
        <begin position="1"/>
        <end position="30"/>
    </location>
</feature>
<gene>
    <name evidence="2" type="ORF">Raf01_65210</name>
</gene>
<sequence length="74" mass="7928">MAGTHVSSRGQLRAGEGAQVSGQLTQKVTTTRRIAISHSDHLLWSWARHLPANIIAQSGGVVPEGRFPRRTASA</sequence>
<proteinExistence type="predicted"/>
<reference evidence="2" key="1">
    <citation type="submission" date="2021-01" db="EMBL/GenBank/DDBJ databases">
        <title>Whole genome shotgun sequence of Rugosimonospora africana NBRC 104875.</title>
        <authorList>
            <person name="Komaki H."/>
            <person name="Tamura T."/>
        </authorList>
    </citation>
    <scope>NUCLEOTIDE SEQUENCE</scope>
    <source>
        <strain evidence="2">NBRC 104875</strain>
    </source>
</reference>